<accession>Q9KFL3</accession>
<proteinExistence type="predicted"/>
<evidence type="ECO:0000313" key="4">
    <source>
        <dbReference type="EMBL" id="BAB04185.1"/>
    </source>
</evidence>
<protein>
    <submittedName>
        <fullName evidence="4">BH0466 protein</fullName>
    </submittedName>
</protein>
<dbReference type="OrthoDB" id="69535at2"/>
<dbReference type="PANTHER" id="PTHR43877:SF1">
    <property type="entry name" value="ACETYLTRANSFERASE"/>
    <property type="match status" value="1"/>
</dbReference>
<keyword evidence="5" id="KW-1185">Reference proteome</keyword>
<evidence type="ECO:0000256" key="1">
    <source>
        <dbReference type="ARBA" id="ARBA00022679"/>
    </source>
</evidence>
<evidence type="ECO:0000256" key="2">
    <source>
        <dbReference type="ARBA" id="ARBA00023315"/>
    </source>
</evidence>
<dbReference type="InterPro" id="IPR050832">
    <property type="entry name" value="Bact_Acetyltransf"/>
</dbReference>
<dbReference type="STRING" id="272558.gene:10726319"/>
<dbReference type="PANTHER" id="PTHR43877">
    <property type="entry name" value="AMINOALKYLPHOSPHONATE N-ACETYLTRANSFERASE-RELATED-RELATED"/>
    <property type="match status" value="1"/>
</dbReference>
<gene>
    <name evidence="4" type="ordered locus">BH0466</name>
</gene>
<dbReference type="eggNOG" id="COG0456">
    <property type="taxonomic scope" value="Bacteria"/>
</dbReference>
<dbReference type="KEGG" id="bha:BH0466"/>
<dbReference type="Pfam" id="PF00583">
    <property type="entry name" value="Acetyltransf_1"/>
    <property type="match status" value="1"/>
</dbReference>
<dbReference type="Gene3D" id="3.40.630.30">
    <property type="match status" value="1"/>
</dbReference>
<dbReference type="InterPro" id="IPR016181">
    <property type="entry name" value="Acyl_CoA_acyltransferase"/>
</dbReference>
<keyword evidence="2" id="KW-0012">Acyltransferase</keyword>
<reference evidence="4 5" key="1">
    <citation type="journal article" date="2000" name="Nucleic Acids Res.">
        <title>Complete genome sequence of the alkaliphilic bacterium Bacillus halodurans and genomic sequence comparison with Bacillus subtilis.</title>
        <authorList>
            <person name="Takami H."/>
            <person name="Nakasone K."/>
            <person name="Takaki Y."/>
            <person name="Maeno G."/>
            <person name="Sasaki R."/>
            <person name="Masui N."/>
            <person name="Fuji F."/>
            <person name="Hirama C."/>
            <person name="Nakamura Y."/>
            <person name="Ogasawara N."/>
            <person name="Kuhara S."/>
            <person name="Horikoshi K."/>
        </authorList>
    </citation>
    <scope>NUCLEOTIDE SEQUENCE [LARGE SCALE GENOMIC DNA]</scope>
    <source>
        <strain evidence="5">ATCC BAA-125 / DSM 18197 / FERM 7344 / JCM 9153 / C-125</strain>
    </source>
</reference>
<dbReference type="SUPFAM" id="SSF55729">
    <property type="entry name" value="Acyl-CoA N-acyltransferases (Nat)"/>
    <property type="match status" value="1"/>
</dbReference>
<sequence length="167" mass="19077">MITIEPAKKQHVEGIVRVCSEGYRQTYRETYSTEYMERVIREFYDYERIEKELKVSQEWGGWFVAIDDGQVIGAGAGGLTADHVGEIFVLYMDPVRRGEGVGTELLEAITAQQKEFGAMEQWVSVAKGNEKGIPFYEAKGFICIDEKKSYATTEEEAYTSLRYKRSI</sequence>
<dbReference type="CDD" id="cd04301">
    <property type="entry name" value="NAT_SF"/>
    <property type="match status" value="1"/>
</dbReference>
<name>Q9KFL3_HALH5</name>
<dbReference type="PIR" id="B83708">
    <property type="entry name" value="B83708"/>
</dbReference>
<dbReference type="Proteomes" id="UP000001258">
    <property type="component" value="Chromosome"/>
</dbReference>
<dbReference type="AlphaFoldDB" id="Q9KFL3"/>
<dbReference type="EMBL" id="BA000004">
    <property type="protein sequence ID" value="BAB04185.1"/>
    <property type="molecule type" value="Genomic_DNA"/>
</dbReference>
<dbReference type="InterPro" id="IPR000182">
    <property type="entry name" value="GNAT_dom"/>
</dbReference>
<feature type="domain" description="N-acetyltransferase" evidence="3">
    <location>
        <begin position="2"/>
        <end position="167"/>
    </location>
</feature>
<dbReference type="PROSITE" id="PS51186">
    <property type="entry name" value="GNAT"/>
    <property type="match status" value="1"/>
</dbReference>
<dbReference type="GO" id="GO:0016747">
    <property type="term" value="F:acyltransferase activity, transferring groups other than amino-acyl groups"/>
    <property type="evidence" value="ECO:0007669"/>
    <property type="project" value="InterPro"/>
</dbReference>
<dbReference type="HOGENOM" id="CLU_013985_18_3_9"/>
<dbReference type="RefSeq" id="WP_010896644.1">
    <property type="nucleotide sequence ID" value="NC_002570.2"/>
</dbReference>
<evidence type="ECO:0000313" key="5">
    <source>
        <dbReference type="Proteomes" id="UP000001258"/>
    </source>
</evidence>
<keyword evidence="1" id="KW-0808">Transferase</keyword>
<evidence type="ECO:0000259" key="3">
    <source>
        <dbReference type="PROSITE" id="PS51186"/>
    </source>
</evidence>
<organism evidence="4 5">
    <name type="scientific">Halalkalibacterium halodurans (strain ATCC BAA-125 / DSM 18197 / FERM 7344 / JCM 9153 / C-125)</name>
    <name type="common">Bacillus halodurans</name>
    <dbReference type="NCBI Taxonomy" id="272558"/>
    <lineage>
        <taxon>Bacteria</taxon>
        <taxon>Bacillati</taxon>
        <taxon>Bacillota</taxon>
        <taxon>Bacilli</taxon>
        <taxon>Bacillales</taxon>
        <taxon>Bacillaceae</taxon>
        <taxon>Halalkalibacterium (ex Joshi et al. 2022)</taxon>
    </lineage>
</organism>